<accession>A0A1Z2XIY7</accession>
<evidence type="ECO:0000313" key="3">
    <source>
        <dbReference type="Proteomes" id="UP000186351"/>
    </source>
</evidence>
<evidence type="ECO:0000256" key="1">
    <source>
        <dbReference type="SAM" id="Coils"/>
    </source>
</evidence>
<dbReference type="RefSeq" id="WP_068960841.1">
    <property type="nucleotide sequence ID" value="NZ_CAJTAP010000018.1"/>
</dbReference>
<feature type="coiled-coil region" evidence="1">
    <location>
        <begin position="41"/>
        <end position="126"/>
    </location>
</feature>
<accession>A0A1B1S9R2</accession>
<dbReference type="AlphaFoldDB" id="A0A1B1S9R2"/>
<organism evidence="2 3">
    <name type="scientific">Muribaculum intestinale</name>
    <dbReference type="NCBI Taxonomy" id="1796646"/>
    <lineage>
        <taxon>Bacteria</taxon>
        <taxon>Pseudomonadati</taxon>
        <taxon>Bacteroidota</taxon>
        <taxon>Bacteroidia</taxon>
        <taxon>Bacteroidales</taxon>
        <taxon>Muribaculaceae</taxon>
        <taxon>Muribaculum</taxon>
    </lineage>
</organism>
<dbReference type="KEGG" id="pary:A4V02_07175"/>
<dbReference type="OrthoDB" id="1100587at2"/>
<keyword evidence="1" id="KW-0175">Coiled coil</keyword>
<sequence length="148" mass="17528">MSFWNFLGEVAMFNMICNLFSGKSKPGETSSCQSRHGYIYDAEYEARVGELEHEIRESKKRITEYQGIIDNSPSFDIDDCDIDELQDRIDELESRLDDCDVMSDCYDYIQDEMDILQDRLDAMQELDDMYDDIPLYNDYDDIDRDDDW</sequence>
<name>A0A1B1S9R2_9BACT</name>
<dbReference type="EMBL" id="CP015402">
    <property type="protein sequence ID" value="ANU63529.1"/>
    <property type="molecule type" value="Genomic_DNA"/>
</dbReference>
<gene>
    <name evidence="2" type="ORF">A4V02_07175</name>
</gene>
<reference evidence="3" key="1">
    <citation type="submission" date="2016-04" db="EMBL/GenBank/DDBJ databases">
        <title>Complete Genome Sequences of Twelve Strains of a Stable Defined Moderately Diverse Mouse Microbiota 2 (sDMDMm2).</title>
        <authorList>
            <person name="Uchimura Y."/>
            <person name="Wyss M."/>
            <person name="Brugiroux S."/>
            <person name="Limenitakis J.P."/>
            <person name="Stecher B."/>
            <person name="McCoy K.D."/>
            <person name="Macpherson A.J."/>
        </authorList>
    </citation>
    <scope>NUCLEOTIDE SEQUENCE [LARGE SCALE GENOMIC DNA]</scope>
    <source>
        <strain evidence="3">YL27</strain>
    </source>
</reference>
<proteinExistence type="predicted"/>
<dbReference type="Proteomes" id="UP000186351">
    <property type="component" value="Chromosome"/>
</dbReference>
<evidence type="ECO:0000313" key="2">
    <source>
        <dbReference type="EMBL" id="ANU63529.1"/>
    </source>
</evidence>
<dbReference type="GeneID" id="65536636"/>
<protein>
    <submittedName>
        <fullName evidence="2">Uncharacterized protein</fullName>
    </submittedName>
</protein>
<keyword evidence="3" id="KW-1185">Reference proteome</keyword>